<dbReference type="Gene3D" id="3.40.50.300">
    <property type="entry name" value="P-loop containing nucleotide triphosphate hydrolases"/>
    <property type="match status" value="1"/>
</dbReference>
<feature type="domain" description="AIG1-type G" evidence="5">
    <location>
        <begin position="7"/>
        <end position="198"/>
    </location>
</feature>
<reference evidence="7" key="1">
    <citation type="submission" date="2025-08" db="UniProtKB">
        <authorList>
            <consortium name="RefSeq"/>
        </authorList>
    </citation>
    <scope>IDENTIFICATION</scope>
    <source>
        <strain evidence="7">Tuebingen</strain>
        <tissue evidence="7">Fibroblasts and whole tissue</tissue>
    </source>
</reference>
<dbReference type="PANTHER" id="PTHR10903">
    <property type="entry name" value="GTPASE, IMAP FAMILY MEMBER-RELATED"/>
    <property type="match status" value="1"/>
</dbReference>
<dbReference type="GO" id="GO:0005525">
    <property type="term" value="F:GTP binding"/>
    <property type="evidence" value="ECO:0007669"/>
    <property type="project" value="UniProtKB-KW"/>
</dbReference>
<dbReference type="GeneID" id="100333313"/>
<dbReference type="InterPro" id="IPR045058">
    <property type="entry name" value="GIMA/IAN/Toc"/>
</dbReference>
<evidence type="ECO:0000256" key="1">
    <source>
        <dbReference type="ARBA" id="ARBA00008535"/>
    </source>
</evidence>
<keyword evidence="4" id="KW-1133">Transmembrane helix</keyword>
<keyword evidence="4" id="KW-0812">Transmembrane</keyword>
<evidence type="ECO:0000313" key="6">
    <source>
        <dbReference type="Proteomes" id="UP000000437"/>
    </source>
</evidence>
<dbReference type="SUPFAM" id="SSF52540">
    <property type="entry name" value="P-loop containing nucleoside triphosphate hydrolases"/>
    <property type="match status" value="1"/>
</dbReference>
<dbReference type="Proteomes" id="UP000000437">
    <property type="component" value="Chromosome 7"/>
</dbReference>
<dbReference type="PANTHER" id="PTHR10903:SF62">
    <property type="entry name" value="GTPASE IMAP FAMILY MEMBER 4-LIKE-RELATED"/>
    <property type="match status" value="1"/>
</dbReference>
<sequence length="463" mass="46691">MGYGRSVQERRIILIGKQGDGKSSAKNTIEDHAKELADSLLLNHRKITVIDAPDFFDTDHDEKTKSVIIQSLVDSAEGVDAIVVVLKVEAYVTHEDKIVRQILDTLKEDALKHTVILFTSGEELNGEVIEEFVYCSLQMQELVDKCGGRCHVIDSKHWNDRNTGYRSNREQVKSLLDTIDKMVKENGRYTNKLMEEQIQEQMKNNKKPAQSTDFMHNKTVEKVAGTASGVLTGAIMGLGVVAAAILGFLKSSEYELLKALFGGAGEGATAGGGGGGAAATGGATAAGGGATAAGGGATAEGEAAAAAVTEVAAEETGAMAEAVGAAEVGVAGEVAAGAAAAEVGVAGGIAAEAGAVAAEVGVAGGLAAEAGAIAAEVGVVGGAAAAEAGGIAAGPVAAAVVAEVAVVAGGIGGGFTGYEAAEDADSVGDAICRAGKANLENAKYVIKKVKDFTDLIFNGSVDT</sequence>
<name>A0AB32TXA6_DANRE</name>
<evidence type="ECO:0000256" key="3">
    <source>
        <dbReference type="ARBA" id="ARBA00023134"/>
    </source>
</evidence>
<evidence type="ECO:0000313" key="7">
    <source>
        <dbReference type="RefSeq" id="XP_068078611.1"/>
    </source>
</evidence>
<feature type="transmembrane region" description="Helical" evidence="4">
    <location>
        <begin position="227"/>
        <end position="249"/>
    </location>
</feature>
<dbReference type="KEGG" id="dre:100333313"/>
<dbReference type="InterPro" id="IPR027417">
    <property type="entry name" value="P-loop_NTPase"/>
</dbReference>
<proteinExistence type="inferred from homology"/>
<dbReference type="Pfam" id="PF04548">
    <property type="entry name" value="AIG1"/>
    <property type="match status" value="1"/>
</dbReference>
<dbReference type="PROSITE" id="PS51720">
    <property type="entry name" value="G_AIG1"/>
    <property type="match status" value="1"/>
</dbReference>
<dbReference type="RefSeq" id="XP_068078611.1">
    <property type="nucleotide sequence ID" value="XM_068222510.2"/>
</dbReference>
<keyword evidence="6" id="KW-1185">Reference proteome</keyword>
<comment type="similarity">
    <text evidence="1">Belongs to the TRAFAC class TrmE-Era-EngA-EngB-Septin-like GTPase superfamily. AIG1/Toc34/Toc159-like paraseptin GTPase family. IAN subfamily.</text>
</comment>
<keyword evidence="3" id="KW-0342">GTP-binding</keyword>
<organism evidence="6 7">
    <name type="scientific">Danio rerio</name>
    <name type="common">Zebrafish</name>
    <name type="synonym">Brachydanio rerio</name>
    <dbReference type="NCBI Taxonomy" id="7955"/>
    <lineage>
        <taxon>Eukaryota</taxon>
        <taxon>Metazoa</taxon>
        <taxon>Chordata</taxon>
        <taxon>Craniata</taxon>
        <taxon>Vertebrata</taxon>
        <taxon>Euteleostomi</taxon>
        <taxon>Actinopterygii</taxon>
        <taxon>Neopterygii</taxon>
        <taxon>Teleostei</taxon>
        <taxon>Ostariophysi</taxon>
        <taxon>Cypriniformes</taxon>
        <taxon>Danionidae</taxon>
        <taxon>Danioninae</taxon>
        <taxon>Danio</taxon>
    </lineage>
</organism>
<evidence type="ECO:0000256" key="4">
    <source>
        <dbReference type="SAM" id="Phobius"/>
    </source>
</evidence>
<evidence type="ECO:0000259" key="5">
    <source>
        <dbReference type="PROSITE" id="PS51720"/>
    </source>
</evidence>
<keyword evidence="4" id="KW-0472">Membrane</keyword>
<keyword evidence="2" id="KW-0547">Nucleotide-binding</keyword>
<evidence type="ECO:0000256" key="2">
    <source>
        <dbReference type="ARBA" id="ARBA00022741"/>
    </source>
</evidence>
<dbReference type="InterPro" id="IPR006703">
    <property type="entry name" value="G_AIG1"/>
</dbReference>
<accession>A0AB32TXA6</accession>
<dbReference type="AlphaFoldDB" id="A0AB32TXA6"/>
<protein>
    <submittedName>
        <fullName evidence="7">Uncharacterized protein isoform X1</fullName>
    </submittedName>
</protein>
<gene>
    <name evidence="7" type="primary">LOC100333313</name>
</gene>